<dbReference type="Proteomes" id="UP000219465">
    <property type="component" value="Unassembled WGS sequence"/>
</dbReference>
<proteinExistence type="predicted"/>
<evidence type="ECO:0000313" key="2">
    <source>
        <dbReference type="Proteomes" id="UP000219465"/>
    </source>
</evidence>
<dbReference type="OrthoDB" id="9801741at2"/>
<reference evidence="2" key="1">
    <citation type="submission" date="2017-08" db="EMBL/GenBank/DDBJ databases">
        <authorList>
            <person name="Varghese N."/>
            <person name="Submissions S."/>
        </authorList>
    </citation>
    <scope>NUCLEOTIDE SEQUENCE [LARGE SCALE GENOMIC DNA]</scope>
    <source>
        <strain evidence="2">KCTC 23107</strain>
    </source>
</reference>
<dbReference type="EMBL" id="OCPC01000002">
    <property type="protein sequence ID" value="SOE16711.1"/>
    <property type="molecule type" value="Genomic_DNA"/>
</dbReference>
<dbReference type="AlphaFoldDB" id="A0A286I9H7"/>
<sequence>MTLYHIHLVMARNKDFPDGNVHRGYDIHAPLDADGRLDREAWEKVPSACTVIRFWDGERSELGYLVHHPKGGWAFDYDPADDNDDETGYRLSNHVFKTGEYISVRDHGADELHTFVIASVTQAD</sequence>
<accession>A0A286I9H7</accession>
<gene>
    <name evidence="1" type="ORF">SAMN05877838_1591</name>
</gene>
<dbReference type="RefSeq" id="WP_097106762.1">
    <property type="nucleotide sequence ID" value="NZ_OCPC01000002.1"/>
</dbReference>
<organism evidence="1 2">
    <name type="scientific">Hoeflea halophila</name>
    <dbReference type="NCBI Taxonomy" id="714899"/>
    <lineage>
        <taxon>Bacteria</taxon>
        <taxon>Pseudomonadati</taxon>
        <taxon>Pseudomonadota</taxon>
        <taxon>Alphaproteobacteria</taxon>
        <taxon>Hyphomicrobiales</taxon>
        <taxon>Rhizobiaceae</taxon>
        <taxon>Hoeflea</taxon>
    </lineage>
</organism>
<evidence type="ECO:0000313" key="1">
    <source>
        <dbReference type="EMBL" id="SOE16711.1"/>
    </source>
</evidence>
<name>A0A286I9H7_9HYPH</name>
<keyword evidence="2" id="KW-1185">Reference proteome</keyword>
<protein>
    <submittedName>
        <fullName evidence="1">Uncharacterized protein</fullName>
    </submittedName>
</protein>